<evidence type="ECO:0000256" key="3">
    <source>
        <dbReference type="ARBA" id="ARBA00022448"/>
    </source>
</evidence>
<sequence>MIDSILRLVIERRLLVLSFIVVIIGTGYWSYQKLPIDAVPDITNVQVQINTSAPGYSPLETEQRITFPVETALASLPKLAYTRSLSRYGLSQVTVVFEEGTDIYFARNLINTRLSSVKSELPTGIEPTMGPITTGLGEIFMYTVEADEGARKPDGTPYTATDLREIQDWIIKPQLSQVKGIIEINSIGGFNKQYHVQPDPLKLLQYGVSIDQVVSALERNNHNRGAGYIERNGQQLLVRSPGQLKNLEHIADVIITEHNHVPVKIKDVAEIGIGKELRTGAATQNGKETVLGTAMMLIGENSQTVAHNIAEKIETIKISLPTGVTVETVYNRKTLVDKAIATVTKNLLEGALLVIVVLFLLLGNLRAALITAAVIPLSMLMTITGMVQSNVSANLMSLGALDFGLIVDGAVIIVENSVRRLAQAQHLNGMQNLRERLQTVFEATSEVIRPSLFGVAIITVVYIPIFALTGVEGLMFHPMASTVVLALISAMILSVTLVPAAVAVFMNEKISEKESVVISHTKRLYKPLLLIAFKVRWLVMSIATALVLFSIWLASTLGSEFIPQLNEGDIALHAMRIPGTGLEQAVNMQETLEHRIQTFPEVDKVFSRIGTAEVATDPMPPNIADNFVILKPRSEWPNPAKTKSQLVEEMEHSLEELPGNNYEFTQPIQMRFNELISGVRADLGIKIFGDDLDQLLITANNVLTIVNSIDGAADARVEQVTGLQTLLVTPKRTALGRYGLNVVDLQDWVAAAIGGKSAGVLYEGDRRFDLVVRLSENLRTDIERLKYLPVPLSNGDYVPLEEIANIDIADSPAQISRENGKRRIVVTANVRGRDLGSFVNEVQEKVRQQANIPPGYWLDYGGTFEQLQSASQRLTLVVPITLLLILAILVMAFHSIKDALVIFSGVPLALTGGILLLYARDMPLSISAGVGFIALSGVAVLNGLVMLTFIRDLWREKGDLFVAVTEGAMIRLRPVLMTALVASLGFVPMALNTGIGAELQRPLATVVIGGILSSTVLTLFVLPLLYHWVHRNDKPNIHESVVLN</sequence>
<dbReference type="PRINTS" id="PR00702">
    <property type="entry name" value="ACRIFLAVINRP"/>
</dbReference>
<accession>A0ABQ0ADF0</accession>
<dbReference type="Gene3D" id="3.30.70.1440">
    <property type="entry name" value="Multidrug efflux transporter AcrB pore domain"/>
    <property type="match status" value="1"/>
</dbReference>
<dbReference type="Proteomes" id="UP001465153">
    <property type="component" value="Unassembled WGS sequence"/>
</dbReference>
<keyword evidence="10" id="KW-1185">Reference proteome</keyword>
<dbReference type="InterPro" id="IPR004763">
    <property type="entry name" value="CusA-like"/>
</dbReference>
<keyword evidence="6 8" id="KW-1133">Transmembrane helix</keyword>
<organism evidence="9 10">
    <name type="scientific">Sessilibacter corallicola</name>
    <dbReference type="NCBI Taxonomy" id="2904075"/>
    <lineage>
        <taxon>Bacteria</taxon>
        <taxon>Pseudomonadati</taxon>
        <taxon>Pseudomonadota</taxon>
        <taxon>Gammaproteobacteria</taxon>
        <taxon>Cellvibrionales</taxon>
        <taxon>Cellvibrionaceae</taxon>
        <taxon>Sessilibacter</taxon>
    </lineage>
</organism>
<keyword evidence="5 8" id="KW-0812">Transmembrane</keyword>
<feature type="transmembrane region" description="Helical" evidence="8">
    <location>
        <begin position="452"/>
        <end position="471"/>
    </location>
</feature>
<dbReference type="PANTHER" id="PTHR32063">
    <property type="match status" value="1"/>
</dbReference>
<gene>
    <name evidence="9" type="ORF">NBRC116591_34860</name>
</gene>
<comment type="similarity">
    <text evidence="2">Belongs to the resistance-nodulation-cell division (RND) (TC 2.A.6) family.</text>
</comment>
<keyword evidence="3" id="KW-0813">Transport</keyword>
<keyword evidence="4" id="KW-1003">Cell membrane</keyword>
<dbReference type="PANTHER" id="PTHR32063:SF24">
    <property type="entry name" value="CATION EFFLUX SYSTEM (ACRB_ACRD_ACRF FAMILY)"/>
    <property type="match status" value="1"/>
</dbReference>
<feature type="transmembrane region" description="Helical" evidence="8">
    <location>
        <begin position="874"/>
        <end position="893"/>
    </location>
</feature>
<evidence type="ECO:0000256" key="5">
    <source>
        <dbReference type="ARBA" id="ARBA00022692"/>
    </source>
</evidence>
<evidence type="ECO:0000256" key="2">
    <source>
        <dbReference type="ARBA" id="ARBA00010942"/>
    </source>
</evidence>
<evidence type="ECO:0000256" key="1">
    <source>
        <dbReference type="ARBA" id="ARBA00004651"/>
    </source>
</evidence>
<comment type="subcellular location">
    <subcellularLocation>
        <location evidence="1">Cell membrane</location>
        <topology evidence="1">Multi-pass membrane protein</topology>
    </subcellularLocation>
</comment>
<dbReference type="Gene3D" id="3.30.70.1430">
    <property type="entry name" value="Multidrug efflux transporter AcrB pore domain"/>
    <property type="match status" value="2"/>
</dbReference>
<feature type="transmembrane region" description="Helical" evidence="8">
    <location>
        <begin position="1003"/>
        <end position="1026"/>
    </location>
</feature>
<name>A0ABQ0ADF0_9GAMM</name>
<evidence type="ECO:0000256" key="8">
    <source>
        <dbReference type="SAM" id="Phobius"/>
    </source>
</evidence>
<feature type="transmembrane region" description="Helical" evidence="8">
    <location>
        <begin position="343"/>
        <end position="362"/>
    </location>
</feature>
<feature type="transmembrane region" description="Helical" evidence="8">
    <location>
        <begin position="483"/>
        <end position="507"/>
    </location>
</feature>
<dbReference type="SUPFAM" id="SSF82866">
    <property type="entry name" value="Multidrug efflux transporter AcrB transmembrane domain"/>
    <property type="match status" value="2"/>
</dbReference>
<keyword evidence="7 8" id="KW-0472">Membrane</keyword>
<proteinExistence type="inferred from homology"/>
<evidence type="ECO:0000313" key="9">
    <source>
        <dbReference type="EMBL" id="GAA6169675.1"/>
    </source>
</evidence>
<comment type="caution">
    <text evidence="9">The sequence shown here is derived from an EMBL/GenBank/DDBJ whole genome shotgun (WGS) entry which is preliminary data.</text>
</comment>
<protein>
    <submittedName>
        <fullName evidence="9">CusA/CzcA family heavy metal efflux RND transporter</fullName>
    </submittedName>
</protein>
<feature type="transmembrane region" description="Helical" evidence="8">
    <location>
        <begin position="528"/>
        <end position="554"/>
    </location>
</feature>
<dbReference type="SUPFAM" id="SSF82693">
    <property type="entry name" value="Multidrug efflux transporter AcrB pore domain, PN1, PN2, PC1 and PC2 subdomains"/>
    <property type="match status" value="3"/>
</dbReference>
<dbReference type="Pfam" id="PF00873">
    <property type="entry name" value="ACR_tran"/>
    <property type="match status" value="1"/>
</dbReference>
<dbReference type="Gene3D" id="3.30.70.1320">
    <property type="entry name" value="Multidrug efflux transporter AcrB pore domain like"/>
    <property type="match status" value="1"/>
</dbReference>
<dbReference type="NCBIfam" id="TIGR00914">
    <property type="entry name" value="2A0601"/>
    <property type="match status" value="1"/>
</dbReference>
<feature type="transmembrane region" description="Helical" evidence="8">
    <location>
        <begin position="925"/>
        <end position="950"/>
    </location>
</feature>
<dbReference type="Gene3D" id="3.30.2090.10">
    <property type="entry name" value="Multidrug efflux transporter AcrB TolC docking domain, DN and DC subdomains"/>
    <property type="match status" value="2"/>
</dbReference>
<dbReference type="EMBL" id="BAABWN010000014">
    <property type="protein sequence ID" value="GAA6169675.1"/>
    <property type="molecule type" value="Genomic_DNA"/>
</dbReference>
<evidence type="ECO:0000256" key="4">
    <source>
        <dbReference type="ARBA" id="ARBA00022475"/>
    </source>
</evidence>
<dbReference type="RefSeq" id="WP_353304152.1">
    <property type="nucleotide sequence ID" value="NZ_BAABWN010000014.1"/>
</dbReference>
<feature type="transmembrane region" description="Helical" evidence="8">
    <location>
        <begin position="900"/>
        <end position="919"/>
    </location>
</feature>
<feature type="transmembrane region" description="Helical" evidence="8">
    <location>
        <begin position="970"/>
        <end position="991"/>
    </location>
</feature>
<evidence type="ECO:0000256" key="7">
    <source>
        <dbReference type="ARBA" id="ARBA00023136"/>
    </source>
</evidence>
<dbReference type="InterPro" id="IPR027463">
    <property type="entry name" value="AcrB_DN_DC_subdom"/>
</dbReference>
<feature type="transmembrane region" description="Helical" evidence="8">
    <location>
        <begin position="12"/>
        <end position="31"/>
    </location>
</feature>
<evidence type="ECO:0000313" key="10">
    <source>
        <dbReference type="Proteomes" id="UP001465153"/>
    </source>
</evidence>
<evidence type="ECO:0000256" key="6">
    <source>
        <dbReference type="ARBA" id="ARBA00022989"/>
    </source>
</evidence>
<feature type="transmembrane region" description="Helical" evidence="8">
    <location>
        <begin position="393"/>
        <end position="414"/>
    </location>
</feature>
<dbReference type="Gene3D" id="1.20.1640.10">
    <property type="entry name" value="Multidrug efflux transporter AcrB transmembrane domain"/>
    <property type="match status" value="2"/>
</dbReference>
<feature type="transmembrane region" description="Helical" evidence="8">
    <location>
        <begin position="369"/>
        <end position="387"/>
    </location>
</feature>
<dbReference type="SUPFAM" id="SSF82714">
    <property type="entry name" value="Multidrug efflux transporter AcrB TolC docking domain, DN and DC subdomains"/>
    <property type="match status" value="2"/>
</dbReference>
<dbReference type="InterPro" id="IPR001036">
    <property type="entry name" value="Acrflvin-R"/>
</dbReference>
<reference evidence="9 10" key="1">
    <citation type="submission" date="2024-04" db="EMBL/GenBank/DDBJ databases">
        <title>Draft genome sequence of Sessilibacter corallicola NBRC 116591.</title>
        <authorList>
            <person name="Miyakawa T."/>
            <person name="Kusuya Y."/>
            <person name="Miura T."/>
        </authorList>
    </citation>
    <scope>NUCLEOTIDE SEQUENCE [LARGE SCALE GENOMIC DNA]</scope>
    <source>
        <strain evidence="9 10">KU-00831-HH</strain>
    </source>
</reference>